<dbReference type="Gene3D" id="3.40.30.10">
    <property type="entry name" value="Glutaredoxin"/>
    <property type="match status" value="1"/>
</dbReference>
<dbReference type="InterPro" id="IPR036249">
    <property type="entry name" value="Thioredoxin-like_sf"/>
</dbReference>
<reference evidence="2 3" key="1">
    <citation type="submission" date="2018-06" db="EMBL/GenBank/DDBJ databases">
        <title>Genomic Encyclopedia of Type Strains, Phase IV (KMG-IV): sequencing the most valuable type-strain genomes for metagenomic binning, comparative biology and taxonomic classification.</title>
        <authorList>
            <person name="Goeker M."/>
        </authorList>
    </citation>
    <scope>NUCLEOTIDE SEQUENCE [LARGE SCALE GENOMIC DNA]</scope>
    <source>
        <strain evidence="2 3">DSM 24875</strain>
    </source>
</reference>
<feature type="domain" description="Thioredoxin" evidence="1">
    <location>
        <begin position="69"/>
        <end position="242"/>
    </location>
</feature>
<protein>
    <submittedName>
        <fullName evidence="2">Peroxiredoxin</fullName>
    </submittedName>
</protein>
<gene>
    <name evidence="2" type="ORF">DFR50_15623</name>
</gene>
<evidence type="ECO:0000313" key="3">
    <source>
        <dbReference type="Proteomes" id="UP000253529"/>
    </source>
</evidence>
<dbReference type="OrthoDB" id="9809746at2"/>
<sequence>MAAERVVTEKTFVEILEAATEEARRMDAPLSVRLQAVADTVRALSPAFADVIERMVARLADNGVGVTAPRPGEPMPPFLLPDETGRLVSLAGLLKRGPLVVSFNRGHWCPYCRLHIDALTRAEAEIASLGAQIVAISPETSAWAAELKAYAEARFPILSDLDGGYALELNLLFWVGDEAQRGMAAAGVDLAQFHGNDTWMLPIPATFVVDADGIVLARFVDPDYRRRMEVEDLLETLRGYATRSADQAR</sequence>
<comment type="caution">
    <text evidence="2">The sequence shown here is derived from an EMBL/GenBank/DDBJ whole genome shotgun (WGS) entry which is preliminary data.</text>
</comment>
<dbReference type="CDD" id="cd02970">
    <property type="entry name" value="PRX_like2"/>
    <property type="match status" value="1"/>
</dbReference>
<keyword evidence="3" id="KW-1185">Reference proteome</keyword>
<dbReference type="InterPro" id="IPR013766">
    <property type="entry name" value="Thioredoxin_domain"/>
</dbReference>
<dbReference type="InterPro" id="IPR000866">
    <property type="entry name" value="AhpC/TSA"/>
</dbReference>
<accession>A0A366EJ73</accession>
<proteinExistence type="predicted"/>
<dbReference type="PROSITE" id="PS51352">
    <property type="entry name" value="THIOREDOXIN_2"/>
    <property type="match status" value="1"/>
</dbReference>
<dbReference type="GO" id="GO:0016209">
    <property type="term" value="F:antioxidant activity"/>
    <property type="evidence" value="ECO:0007669"/>
    <property type="project" value="InterPro"/>
</dbReference>
<evidence type="ECO:0000313" key="2">
    <source>
        <dbReference type="EMBL" id="RBP02026.1"/>
    </source>
</evidence>
<dbReference type="AlphaFoldDB" id="A0A366EJ73"/>
<dbReference type="Proteomes" id="UP000253529">
    <property type="component" value="Unassembled WGS sequence"/>
</dbReference>
<organism evidence="2 3">
    <name type="scientific">Roseiarcus fermentans</name>
    <dbReference type="NCBI Taxonomy" id="1473586"/>
    <lineage>
        <taxon>Bacteria</taxon>
        <taxon>Pseudomonadati</taxon>
        <taxon>Pseudomonadota</taxon>
        <taxon>Alphaproteobacteria</taxon>
        <taxon>Hyphomicrobiales</taxon>
        <taxon>Roseiarcaceae</taxon>
        <taxon>Roseiarcus</taxon>
    </lineage>
</organism>
<dbReference type="GO" id="GO:0016491">
    <property type="term" value="F:oxidoreductase activity"/>
    <property type="evidence" value="ECO:0007669"/>
    <property type="project" value="InterPro"/>
</dbReference>
<dbReference type="SUPFAM" id="SSF52833">
    <property type="entry name" value="Thioredoxin-like"/>
    <property type="match status" value="1"/>
</dbReference>
<evidence type="ECO:0000259" key="1">
    <source>
        <dbReference type="PROSITE" id="PS51352"/>
    </source>
</evidence>
<name>A0A366EJ73_9HYPH</name>
<dbReference type="EMBL" id="QNRK01000056">
    <property type="protein sequence ID" value="RBP02026.1"/>
    <property type="molecule type" value="Genomic_DNA"/>
</dbReference>
<dbReference type="Pfam" id="PF00578">
    <property type="entry name" value="AhpC-TSA"/>
    <property type="match status" value="1"/>
</dbReference>